<protein>
    <recommendedName>
        <fullName evidence="2">Sialate O-acetylesterase domain-containing protein</fullName>
    </recommendedName>
</protein>
<dbReference type="EMBL" id="JAANQT010000204">
    <property type="protein sequence ID" value="KAG1313298.1"/>
    <property type="molecule type" value="Genomic_DNA"/>
</dbReference>
<proteinExistence type="predicted"/>
<keyword evidence="4" id="KW-1185">Reference proteome</keyword>
<dbReference type="Proteomes" id="UP000716291">
    <property type="component" value="Unassembled WGS sequence"/>
</dbReference>
<name>A0A9P6XGP2_RHIOR</name>
<accession>A0A9P6XGP2</accession>
<evidence type="ECO:0000256" key="1">
    <source>
        <dbReference type="ARBA" id="ARBA00022801"/>
    </source>
</evidence>
<evidence type="ECO:0000259" key="2">
    <source>
        <dbReference type="Pfam" id="PF03629"/>
    </source>
</evidence>
<dbReference type="GO" id="GO:0016787">
    <property type="term" value="F:hydrolase activity"/>
    <property type="evidence" value="ECO:0007669"/>
    <property type="project" value="UniProtKB-KW"/>
</dbReference>
<dbReference type="Gene3D" id="3.40.50.1110">
    <property type="entry name" value="SGNH hydrolase"/>
    <property type="match status" value="1"/>
</dbReference>
<dbReference type="PANTHER" id="PTHR31988">
    <property type="entry name" value="ESTERASE, PUTATIVE (DUF303)-RELATED"/>
    <property type="match status" value="1"/>
</dbReference>
<dbReference type="InterPro" id="IPR036514">
    <property type="entry name" value="SGNH_hydro_sf"/>
</dbReference>
<evidence type="ECO:0000313" key="4">
    <source>
        <dbReference type="Proteomes" id="UP000716291"/>
    </source>
</evidence>
<comment type="caution">
    <text evidence="3">The sequence shown here is derived from an EMBL/GenBank/DDBJ whole genome shotgun (WGS) entry which is preliminary data.</text>
</comment>
<organism evidence="3 4">
    <name type="scientific">Rhizopus oryzae</name>
    <name type="common">Mucormycosis agent</name>
    <name type="synonym">Rhizopus arrhizus var. delemar</name>
    <dbReference type="NCBI Taxonomy" id="64495"/>
    <lineage>
        <taxon>Eukaryota</taxon>
        <taxon>Fungi</taxon>
        <taxon>Fungi incertae sedis</taxon>
        <taxon>Mucoromycota</taxon>
        <taxon>Mucoromycotina</taxon>
        <taxon>Mucoromycetes</taxon>
        <taxon>Mucorales</taxon>
        <taxon>Mucorineae</taxon>
        <taxon>Rhizopodaceae</taxon>
        <taxon>Rhizopus</taxon>
    </lineage>
</organism>
<dbReference type="Pfam" id="PF03629">
    <property type="entry name" value="SASA"/>
    <property type="match status" value="1"/>
</dbReference>
<evidence type="ECO:0000313" key="3">
    <source>
        <dbReference type="EMBL" id="KAG1313298.1"/>
    </source>
</evidence>
<sequence length="427" mass="47418">MSYIYKNVIPFQVLQRDPNTNTATLSIDNERIILPVGGPYTVGKCSNIYVGDVWVMAGQSNMRGHGFLCNPFDNQSLVISPVNSICLYASNEKWREAAEPTHNLFTSPRAVHHTLPDPTVANPDICKFRGASLGLAFAKEYQRLNNGIPVGLVACAHGGTSLEDWQRPEEINKNTAQNTLYGAMIDKIHAIGNHVAGILWYQGESDAVNLEASKTYYERFRHWLDLLRADTRADMPVAFVQIGAHRIDRPEGIEAWKNVQEHQRKLFGYKSITAGVASLDCSLDDRVHLSASGLIKVGKRLAHAAIEAVKKTAEFTTPICEAAACEQIELIPSVLSVYSIKLSFSHMENLEWICNEQIEGFELNNCENNVVIVNAKVEGKRVRLYLSHKPTTSDTLYLSYGMNQQKATLVTTGGSALPAFKRFPILL</sequence>
<dbReference type="PANTHER" id="PTHR31988:SF19">
    <property type="entry name" value="9-O-ACETYL-N-ACETYLNEURAMINIC ACID DEACETYLASE-RELATED"/>
    <property type="match status" value="1"/>
</dbReference>
<gene>
    <name evidence="3" type="ORF">G6F64_002367</name>
</gene>
<dbReference type="InterPro" id="IPR052940">
    <property type="entry name" value="Carb_Esterase_6"/>
</dbReference>
<keyword evidence="1" id="KW-0378">Hydrolase</keyword>
<dbReference type="AlphaFoldDB" id="A0A9P6XGP2"/>
<reference evidence="3" key="1">
    <citation type="journal article" date="2020" name="Microb. Genom.">
        <title>Genetic diversity of clinical and environmental Mucorales isolates obtained from an investigation of mucormycosis cases among solid organ transplant recipients.</title>
        <authorList>
            <person name="Nguyen M.H."/>
            <person name="Kaul D."/>
            <person name="Muto C."/>
            <person name="Cheng S.J."/>
            <person name="Richter R.A."/>
            <person name="Bruno V.M."/>
            <person name="Liu G."/>
            <person name="Beyhan S."/>
            <person name="Sundermann A.J."/>
            <person name="Mounaud S."/>
            <person name="Pasculle A.W."/>
            <person name="Nierman W.C."/>
            <person name="Driscoll E."/>
            <person name="Cumbie R."/>
            <person name="Clancy C.J."/>
            <person name="Dupont C.L."/>
        </authorList>
    </citation>
    <scope>NUCLEOTIDE SEQUENCE</scope>
    <source>
        <strain evidence="3">GL11</strain>
    </source>
</reference>
<dbReference type="InterPro" id="IPR005181">
    <property type="entry name" value="SASA"/>
</dbReference>
<dbReference type="SUPFAM" id="SSF52266">
    <property type="entry name" value="SGNH hydrolase"/>
    <property type="match status" value="1"/>
</dbReference>
<feature type="domain" description="Sialate O-acetylesterase" evidence="2">
    <location>
        <begin position="51"/>
        <end position="306"/>
    </location>
</feature>